<evidence type="ECO:0000256" key="12">
    <source>
        <dbReference type="ARBA" id="ARBA00048425"/>
    </source>
</evidence>
<dbReference type="GO" id="GO:0071160">
    <property type="term" value="F:cyanophycin synthetase activity (L-aspartate-adding)"/>
    <property type="evidence" value="ECO:0007669"/>
    <property type="project" value="UniProtKB-EC"/>
</dbReference>
<keyword evidence="16" id="KW-1185">Reference proteome</keyword>
<dbReference type="Pfam" id="PF02222">
    <property type="entry name" value="ATP-grasp"/>
    <property type="match status" value="1"/>
</dbReference>
<evidence type="ECO:0000256" key="5">
    <source>
        <dbReference type="ARBA" id="ARBA00013005"/>
    </source>
</evidence>
<keyword evidence="7" id="KW-0436">Ligase</keyword>
<dbReference type="SUPFAM" id="SSF53244">
    <property type="entry name" value="MurD-like peptide ligases, peptide-binding domain"/>
    <property type="match status" value="1"/>
</dbReference>
<dbReference type="GO" id="GO:0046872">
    <property type="term" value="F:metal ion binding"/>
    <property type="evidence" value="ECO:0007669"/>
    <property type="project" value="InterPro"/>
</dbReference>
<dbReference type="Gene3D" id="3.90.190.20">
    <property type="entry name" value="Mur ligase, C-terminal domain"/>
    <property type="match status" value="1"/>
</dbReference>
<dbReference type="GO" id="GO:0005524">
    <property type="term" value="F:ATP binding"/>
    <property type="evidence" value="ECO:0007669"/>
    <property type="project" value="UniProtKB-UniRule"/>
</dbReference>
<dbReference type="EC" id="6.3.2.29" evidence="5"/>
<dbReference type="PANTHER" id="PTHR23135">
    <property type="entry name" value="MUR LIGASE FAMILY MEMBER"/>
    <property type="match status" value="1"/>
</dbReference>
<dbReference type="Gene3D" id="3.30.470.20">
    <property type="entry name" value="ATP-grasp fold, B domain"/>
    <property type="match status" value="2"/>
</dbReference>
<dbReference type="SUPFAM" id="SSF56059">
    <property type="entry name" value="Glutathione synthetase ATP-binding domain-like"/>
    <property type="match status" value="1"/>
</dbReference>
<dbReference type="InterPro" id="IPR003135">
    <property type="entry name" value="ATP-grasp_carboxylate-amine"/>
</dbReference>
<evidence type="ECO:0000256" key="8">
    <source>
        <dbReference type="ARBA" id="ARBA00022741"/>
    </source>
</evidence>
<accession>A0A5J4IVN0</accession>
<evidence type="ECO:0000256" key="11">
    <source>
        <dbReference type="ARBA" id="ARBA00048094"/>
    </source>
</evidence>
<dbReference type="OrthoDB" id="9803907at2"/>
<evidence type="ECO:0000256" key="3">
    <source>
        <dbReference type="ARBA" id="ARBA00011738"/>
    </source>
</evidence>
<dbReference type="InterPro" id="IPR044019">
    <property type="entry name" value="Cyanophycin_syn_N"/>
</dbReference>
<dbReference type="RefSeq" id="WP_151672436.1">
    <property type="nucleotide sequence ID" value="NZ_BKCG01000001.1"/>
</dbReference>
<comment type="caution">
    <text evidence="15">The sequence shown here is derived from an EMBL/GenBank/DDBJ whole genome shotgun (WGS) entry which is preliminary data.</text>
</comment>
<dbReference type="InterPro" id="IPR036565">
    <property type="entry name" value="Mur-like_cat_sf"/>
</dbReference>
<proteinExistence type="inferred from homology"/>
<dbReference type="Pfam" id="PF08443">
    <property type="entry name" value="RimK"/>
    <property type="match status" value="1"/>
</dbReference>
<dbReference type="EMBL" id="BKCG01000001">
    <property type="protein sequence ID" value="GER58352.1"/>
    <property type="molecule type" value="Genomic_DNA"/>
</dbReference>
<dbReference type="InterPro" id="IPR013651">
    <property type="entry name" value="ATP-grasp_RimK-type"/>
</dbReference>
<dbReference type="GO" id="GO:0071161">
    <property type="term" value="F:cyanophycin synthetase activity (L-arginine-adding)"/>
    <property type="evidence" value="ECO:0007669"/>
    <property type="project" value="UniProtKB-EC"/>
</dbReference>
<organism evidence="15 16">
    <name type="scientific">Patiriisocius marinus</name>
    <dbReference type="NCBI Taxonomy" id="1397112"/>
    <lineage>
        <taxon>Bacteria</taxon>
        <taxon>Pseudomonadati</taxon>
        <taxon>Bacteroidota</taxon>
        <taxon>Flavobacteriia</taxon>
        <taxon>Flavobacteriales</taxon>
        <taxon>Flavobacteriaceae</taxon>
        <taxon>Patiriisocius</taxon>
    </lineage>
</organism>
<reference evidence="15 16" key="1">
    <citation type="submission" date="2019-08" db="EMBL/GenBank/DDBJ databases">
        <title>Draft genome sequence of Ulvibacter marinus type strain NBRC 109484.</title>
        <authorList>
            <person name="Kawano K."/>
            <person name="Ushijima N."/>
            <person name="Kihara M."/>
            <person name="Itoh H."/>
        </authorList>
    </citation>
    <scope>NUCLEOTIDE SEQUENCE [LARGE SCALE GENOMIC DNA]</scope>
    <source>
        <strain evidence="15 16">NBRC 109484</strain>
    </source>
</reference>
<evidence type="ECO:0000313" key="15">
    <source>
        <dbReference type="EMBL" id="GER58352.1"/>
    </source>
</evidence>
<evidence type="ECO:0000256" key="4">
    <source>
        <dbReference type="ARBA" id="ARBA00012968"/>
    </source>
</evidence>
<comment type="catalytic activity">
    <reaction evidence="12">
        <text>[L-4-(L-arginin-2-N-yl)aspartate](n) + L-aspartate + ATP = [L-4-(L-arginin-2-N-yl)aspartate](n)-L-aspartate + ADP + phosphate + H(+)</text>
        <dbReference type="Rhea" id="RHEA:13277"/>
        <dbReference type="Rhea" id="RHEA-COMP:13728"/>
        <dbReference type="Rhea" id="RHEA-COMP:13733"/>
        <dbReference type="ChEBI" id="CHEBI:15378"/>
        <dbReference type="ChEBI" id="CHEBI:29991"/>
        <dbReference type="ChEBI" id="CHEBI:30616"/>
        <dbReference type="ChEBI" id="CHEBI:43474"/>
        <dbReference type="ChEBI" id="CHEBI:137986"/>
        <dbReference type="ChEBI" id="CHEBI:137990"/>
        <dbReference type="ChEBI" id="CHEBI:456216"/>
        <dbReference type="EC" id="6.3.2.29"/>
    </reaction>
</comment>
<dbReference type="InterPro" id="IPR013221">
    <property type="entry name" value="Mur_ligase_cen"/>
</dbReference>
<dbReference type="Pfam" id="PF08245">
    <property type="entry name" value="Mur_ligase_M"/>
    <property type="match status" value="1"/>
</dbReference>
<gene>
    <name evidence="15" type="primary">cphA</name>
    <name evidence="15" type="ORF">ULMA_04600</name>
</gene>
<evidence type="ECO:0000256" key="1">
    <source>
        <dbReference type="ARBA" id="ARBA00003184"/>
    </source>
</evidence>
<sequence>MKIREINAMRGPNYWSVRRHKLIVMVLDLEKMEEFPSDKIPGFSDRLQKMFPTMYSHRCSVGTPGGFFERVVEGTWMGHIIEHIALEIQTLAGMDTGFGRTRDYGEHGVYNVVFSYMEESVGRYAAEAAVAICEALIANEEYDLEPDIQRMRELRESSRLGPSTGSIVEEAASRGIPWIRLNQYSLCQLGYGANQKRIQATVTSETSSIGVELACDKEDTKYLLEQAEIDVPRGDIISRESSLEEACRYVGYPLVIKPIDGNHGRGITVDIQNYEDAVVAFNAAKEVSRRVIVEKFITGEDYRLLVINNVLVAGAKRTPAHVIGDGKQTVEELIKEVNSDPRRGYGHEKVLTQITINDLTKTIIKDAGKTLETVLEKGEQLILKDTANLSTGGTAEDITDIIHPANVSMAERISKIIDLDICGIDIMTSDISQPLSETGGAVLEVNAGPGFRMHLAPTTGLPRNVAAPVIDKLFPKQGDTGRIPITAITGTNGKTTTSRLIAHMAKMKGYRVGYTTSDGVYIQNRLLMTGDCTGPASAEFVLKDPTVNFAVLECARGGLLRAGLGFKNCDVAVVTNVAADHLGLKGIHTIEQLARVKAVIPETVLPDGTAVLNADDDLVYEMRRNLNCNVALFSMDENNTHIKALQRKGGITAVYENGYVTICKGEWKMRIMKAEHIPLTYGGKADFMIQNVLAAVLVAQVHGIRIEDMKMALETFIPSAAQTPGRLNLFKFENFSILLDYAHNPAGMKALKQFSDKLDATHKVCIIAGIGDRREEDNNMIGSIAAEMADEIIIRQDKRLRGKTEEELIKMLDDGIKMANPKMKTTIIPSEKEAITHAVNTAKNGSLIILCSDVVPDALELVQKFKEQEANGEKIFAE</sequence>
<dbReference type="PROSITE" id="PS50975">
    <property type="entry name" value="ATP_GRASP"/>
    <property type="match status" value="1"/>
</dbReference>
<dbReference type="NCBIfam" id="TIGR02068">
    <property type="entry name" value="cya_phycin_syn"/>
    <property type="match status" value="1"/>
</dbReference>
<dbReference type="InterPro" id="IPR004101">
    <property type="entry name" value="Mur_ligase_C"/>
</dbReference>
<evidence type="ECO:0000256" key="2">
    <source>
        <dbReference type="ARBA" id="ARBA00009060"/>
    </source>
</evidence>
<comment type="function">
    <text evidence="1">Catalyzes the ATP-dependent polymerization of arginine and aspartate to multi-L-arginyl-poly-L-aspartic acid (cyanophycin; a water-insoluble reserve polymer).</text>
</comment>
<comment type="catalytic activity">
    <reaction evidence="11">
        <text>[L-4-(L-arginin-2-N-yl)aspartate](n)-L-aspartate + L-arginine + ATP = [L-4-(L-arginin-2-N-yl)aspartate](n+1) + ADP + phosphate + H(+)</text>
        <dbReference type="Rhea" id="RHEA:23888"/>
        <dbReference type="Rhea" id="RHEA-COMP:13732"/>
        <dbReference type="Rhea" id="RHEA-COMP:13733"/>
        <dbReference type="ChEBI" id="CHEBI:15378"/>
        <dbReference type="ChEBI" id="CHEBI:30616"/>
        <dbReference type="ChEBI" id="CHEBI:32682"/>
        <dbReference type="ChEBI" id="CHEBI:43474"/>
        <dbReference type="ChEBI" id="CHEBI:137986"/>
        <dbReference type="ChEBI" id="CHEBI:137990"/>
        <dbReference type="ChEBI" id="CHEBI:456216"/>
        <dbReference type="EC" id="6.3.2.30"/>
    </reaction>
</comment>
<dbReference type="Proteomes" id="UP000326509">
    <property type="component" value="Unassembled WGS sequence"/>
</dbReference>
<evidence type="ECO:0000256" key="9">
    <source>
        <dbReference type="ARBA" id="ARBA00022840"/>
    </source>
</evidence>
<keyword evidence="8 13" id="KW-0547">Nucleotide-binding</keyword>
<feature type="domain" description="ATP-grasp" evidence="14">
    <location>
        <begin position="221"/>
        <end position="474"/>
    </location>
</feature>
<evidence type="ECO:0000256" key="7">
    <source>
        <dbReference type="ARBA" id="ARBA00022598"/>
    </source>
</evidence>
<evidence type="ECO:0000256" key="6">
    <source>
        <dbReference type="ARBA" id="ARBA00022036"/>
    </source>
</evidence>
<dbReference type="Pfam" id="PF18921">
    <property type="entry name" value="Cyanophycin_syn"/>
    <property type="match status" value="1"/>
</dbReference>
<dbReference type="AlphaFoldDB" id="A0A5J4IVN0"/>
<dbReference type="SUPFAM" id="SSF53623">
    <property type="entry name" value="MurD-like peptide ligases, catalytic domain"/>
    <property type="match status" value="1"/>
</dbReference>
<keyword evidence="9 13" id="KW-0067">ATP-binding</keyword>
<comment type="similarity">
    <text evidence="2">In the C-terminal section; belongs to the MurCDEF family.</text>
</comment>
<protein>
    <recommendedName>
        <fullName evidence="6">Cyanophycin synthetase</fullName>
        <ecNumber evidence="5">6.3.2.29</ecNumber>
        <ecNumber evidence="4">6.3.2.30</ecNumber>
    </recommendedName>
    <alternativeName>
        <fullName evidence="10">Cyanophycin synthase</fullName>
    </alternativeName>
</protein>
<dbReference type="Gene3D" id="3.40.1190.10">
    <property type="entry name" value="Mur-like, catalytic domain"/>
    <property type="match status" value="1"/>
</dbReference>
<dbReference type="EC" id="6.3.2.30" evidence="4"/>
<comment type="subunit">
    <text evidence="3">Homodimer.</text>
</comment>
<dbReference type="InterPro" id="IPR011810">
    <property type="entry name" value="Cya_phycin_syn"/>
</dbReference>
<evidence type="ECO:0000313" key="16">
    <source>
        <dbReference type="Proteomes" id="UP000326509"/>
    </source>
</evidence>
<evidence type="ECO:0000256" key="13">
    <source>
        <dbReference type="PROSITE-ProRule" id="PRU00409"/>
    </source>
</evidence>
<dbReference type="PANTHER" id="PTHR23135:SF18">
    <property type="entry name" value="CYANOPHYCIN SYNTHETASE"/>
    <property type="match status" value="1"/>
</dbReference>
<name>A0A5J4IVN0_9FLAO</name>
<dbReference type="InterPro" id="IPR036615">
    <property type="entry name" value="Mur_ligase_C_dom_sf"/>
</dbReference>
<evidence type="ECO:0000256" key="10">
    <source>
        <dbReference type="ARBA" id="ARBA00031353"/>
    </source>
</evidence>
<evidence type="ECO:0000259" key="14">
    <source>
        <dbReference type="PROSITE" id="PS50975"/>
    </source>
</evidence>
<dbReference type="InterPro" id="IPR011761">
    <property type="entry name" value="ATP-grasp"/>
</dbReference>
<dbReference type="NCBIfam" id="NF010623">
    <property type="entry name" value="PRK14016.1"/>
    <property type="match status" value="1"/>
</dbReference>
<dbReference type="Pfam" id="PF02875">
    <property type="entry name" value="Mur_ligase_C"/>
    <property type="match status" value="1"/>
</dbReference>